<evidence type="ECO:0000313" key="1">
    <source>
        <dbReference type="EMBL" id="MBI3539090.1"/>
    </source>
</evidence>
<evidence type="ECO:0000313" key="2">
    <source>
        <dbReference type="Proteomes" id="UP000807850"/>
    </source>
</evidence>
<protein>
    <submittedName>
        <fullName evidence="1">Uncharacterized protein</fullName>
    </submittedName>
</protein>
<comment type="caution">
    <text evidence="1">The sequence shown here is derived from an EMBL/GenBank/DDBJ whole genome shotgun (WGS) entry which is preliminary data.</text>
</comment>
<dbReference type="Proteomes" id="UP000807850">
    <property type="component" value="Unassembled WGS sequence"/>
</dbReference>
<organism evidence="1 2">
    <name type="scientific">Eiseniibacteriota bacterium</name>
    <dbReference type="NCBI Taxonomy" id="2212470"/>
    <lineage>
        <taxon>Bacteria</taxon>
        <taxon>Candidatus Eiseniibacteriota</taxon>
    </lineage>
</organism>
<dbReference type="AlphaFoldDB" id="A0A9D6QJC2"/>
<accession>A0A9D6QJC2</accession>
<dbReference type="EMBL" id="JACQAY010000066">
    <property type="protein sequence ID" value="MBI3539090.1"/>
    <property type="molecule type" value="Genomic_DNA"/>
</dbReference>
<dbReference type="Pfam" id="PF19027">
    <property type="entry name" value="DUF5752"/>
    <property type="match status" value="1"/>
</dbReference>
<name>A0A9D6QJC2_UNCEI</name>
<gene>
    <name evidence="1" type="ORF">HY076_02310</name>
</gene>
<proteinExistence type="predicted"/>
<sequence length="248" mass="27153">MDGPFELMSVIHLVRPAGDRAGDLEALRAGIARAEPATLFYHALQHPLRRPDSDEARDDDWSTWVRGVVQDGETAEHLAYAVQHRAGSADELREALLEALGAVPEKARAVRAAPAGAEFTFLTVESVPVPTGCVAHDAAELMTGLEDADLNAWFYHLFEQPWFAGGPPALTQWLAARGAARLARAIEDEAKSGRGLLTLRRRVLRRWRQRRLGSRIAAAAGATEGDRRDTERAAVAGLVRRITRTDEP</sequence>
<dbReference type="InterPro" id="IPR044036">
    <property type="entry name" value="DUF5752"/>
</dbReference>
<reference evidence="1" key="1">
    <citation type="submission" date="2020-07" db="EMBL/GenBank/DDBJ databases">
        <title>Huge and variable diversity of episymbiotic CPR bacteria and DPANN archaea in groundwater ecosystems.</title>
        <authorList>
            <person name="He C.Y."/>
            <person name="Keren R."/>
            <person name="Whittaker M."/>
            <person name="Farag I.F."/>
            <person name="Doudna J."/>
            <person name="Cate J.H.D."/>
            <person name="Banfield J.F."/>
        </authorList>
    </citation>
    <scope>NUCLEOTIDE SEQUENCE</scope>
    <source>
        <strain evidence="1">NC_groundwater_928_Pr1_S-0.2um_72_17</strain>
    </source>
</reference>